<dbReference type="OrthoDB" id="2155283at2759"/>
<evidence type="ECO:0000313" key="7">
    <source>
        <dbReference type="Proteomes" id="UP000750334"/>
    </source>
</evidence>
<proteinExistence type="predicted"/>
<dbReference type="InterPro" id="IPR013761">
    <property type="entry name" value="SAM/pointed_sf"/>
</dbReference>
<evidence type="ECO:0000259" key="5">
    <source>
        <dbReference type="SMART" id="SM00454"/>
    </source>
</evidence>
<dbReference type="InterPro" id="IPR050897">
    <property type="entry name" value="SMAUG/VTS1_RNA-bind"/>
</dbReference>
<keyword evidence="7" id="KW-1185">Reference proteome</keyword>
<feature type="compositionally biased region" description="Low complexity" evidence="4">
    <location>
        <begin position="216"/>
        <end position="266"/>
    </location>
</feature>
<dbReference type="AlphaFoldDB" id="A0A9P6WFG7"/>
<dbReference type="PANTHER" id="PTHR12515">
    <property type="entry name" value="STERILE ALPHA MOTIF DOMAIN CONTAINING PROTEIN 4-RELATED"/>
    <property type="match status" value="1"/>
</dbReference>
<keyword evidence="3" id="KW-0694">RNA-binding</keyword>
<feature type="compositionally biased region" description="Low complexity" evidence="4">
    <location>
        <begin position="427"/>
        <end position="439"/>
    </location>
</feature>
<evidence type="ECO:0000256" key="2">
    <source>
        <dbReference type="ARBA" id="ARBA00022490"/>
    </source>
</evidence>
<feature type="compositionally biased region" description="Low complexity" evidence="4">
    <location>
        <begin position="333"/>
        <end position="364"/>
    </location>
</feature>
<dbReference type="GO" id="GO:0000289">
    <property type="term" value="P:nuclear-transcribed mRNA poly(A) tail shortening"/>
    <property type="evidence" value="ECO:0007669"/>
    <property type="project" value="TreeGrafter"/>
</dbReference>
<dbReference type="SMART" id="SM00454">
    <property type="entry name" value="SAM"/>
    <property type="match status" value="1"/>
</dbReference>
<dbReference type="InterPro" id="IPR001660">
    <property type="entry name" value="SAM"/>
</dbReference>
<sequence>MGTYEDFNSPYGVSRSIHPGAVLLSPQLSSTSTPAGTITNNNNSTSGTTTNINNLSNAFNNMNIMNNNNTATTTTSTTTHTDVSNISNTLIDDTNNNNNYNYNNDNHNINIHNNNNDINNNNMMTAGSVSNNNNTNNKNNGLINLTQDINNICKWLTNMSSAQQNMVMDNIISTLKDDVLQYTKLKLDSLTNSGYLSSPPQPPIITSPLSVPLLNELNNGLTNTNNANNNNNNNLPPPSSSSNSTNMNSILSNEHTTTSTTNNNINKESIYHPWSPQPILEQQQARLLQQRPKSADPTNYQFQQNNDIGMISTLSQQTLRNENLSGRHLNIHNNSNYTNNSNNSNYSNNNNTTSYNTNNNTSTSPNQYQHNVSYNRSLNNRKIYSDPQYQQPYSYQSTGLHSYNNFYSFTKAHQNKHRHTDDNNNLQQQHQQQQHQQQQKSPANTSMNPKNLTDPNLLLDIPMWLKSLRLHKYSAILKDYYWEDLIELDDDFLNKKGVVALGARRKLLKAFTIVKDLKNKGEIDQKAFNSDKLSH</sequence>
<evidence type="ECO:0000313" key="6">
    <source>
        <dbReference type="EMBL" id="KAG0672119.1"/>
    </source>
</evidence>
<organism evidence="6 7">
    <name type="scientific">Maudiozyma exigua</name>
    <name type="common">Yeast</name>
    <name type="synonym">Kazachstania exigua</name>
    <dbReference type="NCBI Taxonomy" id="34358"/>
    <lineage>
        <taxon>Eukaryota</taxon>
        <taxon>Fungi</taxon>
        <taxon>Dikarya</taxon>
        <taxon>Ascomycota</taxon>
        <taxon>Saccharomycotina</taxon>
        <taxon>Saccharomycetes</taxon>
        <taxon>Saccharomycetales</taxon>
        <taxon>Saccharomycetaceae</taxon>
        <taxon>Maudiozyma</taxon>
    </lineage>
</organism>
<dbReference type="GO" id="GO:0000932">
    <property type="term" value="C:P-body"/>
    <property type="evidence" value="ECO:0007669"/>
    <property type="project" value="TreeGrafter"/>
</dbReference>
<feature type="region of interest" description="Disordered" evidence="4">
    <location>
        <begin position="328"/>
        <end position="370"/>
    </location>
</feature>
<dbReference type="PANTHER" id="PTHR12515:SF5">
    <property type="entry name" value="PROTEIN SMAUG"/>
    <property type="match status" value="1"/>
</dbReference>
<name>A0A9P6WFG7_MAUEX</name>
<feature type="compositionally biased region" description="Polar residues" evidence="4">
    <location>
        <begin position="440"/>
        <end position="452"/>
    </location>
</feature>
<keyword evidence="2" id="KW-0963">Cytoplasm</keyword>
<feature type="region of interest" description="Disordered" evidence="4">
    <location>
        <begin position="413"/>
        <end position="452"/>
    </location>
</feature>
<comment type="subcellular location">
    <subcellularLocation>
        <location evidence="1">Cytoplasm</location>
    </subcellularLocation>
</comment>
<reference evidence="6 7" key="1">
    <citation type="submission" date="2020-11" db="EMBL/GenBank/DDBJ databases">
        <title>Kefir isolates.</title>
        <authorList>
            <person name="Marcisauskas S."/>
            <person name="Kim Y."/>
            <person name="Blasche S."/>
        </authorList>
    </citation>
    <scope>NUCLEOTIDE SEQUENCE [LARGE SCALE GENOMIC DNA]</scope>
    <source>
        <strain evidence="6 7">OG2</strain>
    </source>
</reference>
<feature type="region of interest" description="Disordered" evidence="4">
    <location>
        <begin position="28"/>
        <end position="49"/>
    </location>
</feature>
<dbReference type="EMBL" id="PUHR01000005">
    <property type="protein sequence ID" value="KAG0672119.1"/>
    <property type="molecule type" value="Genomic_DNA"/>
</dbReference>
<evidence type="ECO:0000256" key="1">
    <source>
        <dbReference type="ARBA" id="ARBA00004496"/>
    </source>
</evidence>
<dbReference type="SUPFAM" id="SSF47769">
    <property type="entry name" value="SAM/Pointed domain"/>
    <property type="match status" value="1"/>
</dbReference>
<protein>
    <recommendedName>
        <fullName evidence="5">SAM domain-containing protein</fullName>
    </recommendedName>
</protein>
<dbReference type="Proteomes" id="UP000750334">
    <property type="component" value="Unassembled WGS sequence"/>
</dbReference>
<accession>A0A9P6WFG7</accession>
<evidence type="ECO:0000256" key="4">
    <source>
        <dbReference type="SAM" id="MobiDB-lite"/>
    </source>
</evidence>
<dbReference type="Pfam" id="PF07647">
    <property type="entry name" value="SAM_2"/>
    <property type="match status" value="1"/>
</dbReference>
<dbReference type="GO" id="GO:0003729">
    <property type="term" value="F:mRNA binding"/>
    <property type="evidence" value="ECO:0007669"/>
    <property type="project" value="TreeGrafter"/>
</dbReference>
<feature type="region of interest" description="Disordered" evidence="4">
    <location>
        <begin position="216"/>
        <end position="271"/>
    </location>
</feature>
<feature type="domain" description="SAM" evidence="5">
    <location>
        <begin position="453"/>
        <end position="517"/>
    </location>
</feature>
<dbReference type="Gene3D" id="1.10.150.50">
    <property type="entry name" value="Transcription Factor, Ets-1"/>
    <property type="match status" value="1"/>
</dbReference>
<gene>
    <name evidence="6" type="ORF">C6P45_004134</name>
</gene>
<comment type="caution">
    <text evidence="6">The sequence shown here is derived from an EMBL/GenBank/DDBJ whole genome shotgun (WGS) entry which is preliminary data.</text>
</comment>
<evidence type="ECO:0000256" key="3">
    <source>
        <dbReference type="ARBA" id="ARBA00022884"/>
    </source>
</evidence>